<dbReference type="EMBL" id="MH324927">
    <property type="protein sequence ID" value="AZZ89166.1"/>
    <property type="molecule type" value="Genomic_DNA"/>
</dbReference>
<dbReference type="PROSITE" id="PS00667">
    <property type="entry name" value="COMPLEX1_ND1_1"/>
    <property type="match status" value="1"/>
</dbReference>
<comment type="function">
    <text evidence="1">Core subunit of the mitochondrial membrane respiratory chain NADH dehydrogenase (Complex I) that is believed to belong to the minimal assembly required for catalysis. Complex I functions in the transfer of electrons from NADH to the respiratory chain. The immediate electron acceptor for the enzyme is believed to be ubiquinone.</text>
</comment>
<protein>
    <recommendedName>
        <fullName evidence="4 13">NADH-ubiquinone oxidoreductase chain 1</fullName>
        <ecNumber evidence="13">7.1.1.2</ecNumber>
    </recommendedName>
</protein>
<feature type="transmembrane region" description="Helical" evidence="14">
    <location>
        <begin position="140"/>
        <end position="159"/>
    </location>
</feature>
<keyword evidence="7" id="KW-0999">Mitochondrion inner membrane</keyword>
<evidence type="ECO:0000256" key="2">
    <source>
        <dbReference type="ARBA" id="ARBA00004448"/>
    </source>
</evidence>
<dbReference type="EC" id="7.1.1.2" evidence="13"/>
<dbReference type="AlphaFoldDB" id="A0A3S5XHQ4"/>
<reference evidence="15" key="1">
    <citation type="submission" date="2018-05" db="EMBL/GenBank/DDBJ databases">
        <title>Complete sequence and characterization of the mitochondrial genome of Achilidae,using next generation sequencing.</title>
        <authorList>
            <person name="Xu S."/>
        </authorList>
    </citation>
    <scope>NUCLEOTIDE SEQUENCE</scope>
</reference>
<evidence type="ECO:0000256" key="9">
    <source>
        <dbReference type="ARBA" id="ARBA00023075"/>
    </source>
</evidence>
<dbReference type="GO" id="GO:0005743">
    <property type="term" value="C:mitochondrial inner membrane"/>
    <property type="evidence" value="ECO:0007669"/>
    <property type="project" value="UniProtKB-SubCell"/>
</dbReference>
<dbReference type="Pfam" id="PF00146">
    <property type="entry name" value="NADHdh"/>
    <property type="match status" value="1"/>
</dbReference>
<feature type="transmembrane region" description="Helical" evidence="14">
    <location>
        <begin position="171"/>
        <end position="191"/>
    </location>
</feature>
<keyword evidence="5" id="KW-0813">Transport</keyword>
<feature type="transmembrane region" description="Helical" evidence="14">
    <location>
        <begin position="220"/>
        <end position="241"/>
    </location>
</feature>
<proteinExistence type="inferred from homology"/>
<dbReference type="InterPro" id="IPR001694">
    <property type="entry name" value="NADH_UbQ_OxRdtase_su1/FPO"/>
</dbReference>
<evidence type="ECO:0000256" key="12">
    <source>
        <dbReference type="RuleBase" id="RU000471"/>
    </source>
</evidence>
<feature type="transmembrane region" description="Helical" evidence="14">
    <location>
        <begin position="95"/>
        <end position="119"/>
    </location>
</feature>
<keyword evidence="9 13" id="KW-0830">Ubiquinone</keyword>
<geneLocation type="mitochondrion" evidence="15"/>
<evidence type="ECO:0000256" key="14">
    <source>
        <dbReference type="SAM" id="Phobius"/>
    </source>
</evidence>
<feature type="transmembrane region" description="Helical" evidence="14">
    <location>
        <begin position="68"/>
        <end position="89"/>
    </location>
</feature>
<dbReference type="GO" id="GO:0008137">
    <property type="term" value="F:NADH dehydrogenase (ubiquinone) activity"/>
    <property type="evidence" value="ECO:0007669"/>
    <property type="project" value="UniProtKB-EC"/>
</dbReference>
<keyword evidence="11 14" id="KW-0472">Membrane</keyword>
<keyword evidence="8 14" id="KW-1133">Transmembrane helix</keyword>
<dbReference type="HAMAP" id="MF_01350">
    <property type="entry name" value="NDH1_NuoH"/>
    <property type="match status" value="1"/>
</dbReference>
<dbReference type="GO" id="GO:0009060">
    <property type="term" value="P:aerobic respiration"/>
    <property type="evidence" value="ECO:0007669"/>
    <property type="project" value="TreeGrafter"/>
</dbReference>
<evidence type="ECO:0000313" key="15">
    <source>
        <dbReference type="EMBL" id="AZZ89166.1"/>
    </source>
</evidence>
<evidence type="ECO:0000256" key="5">
    <source>
        <dbReference type="ARBA" id="ARBA00022448"/>
    </source>
</evidence>
<evidence type="ECO:0000256" key="4">
    <source>
        <dbReference type="ARBA" id="ARBA00021009"/>
    </source>
</evidence>
<feature type="transmembrane region" description="Helical" evidence="14">
    <location>
        <begin position="278"/>
        <end position="309"/>
    </location>
</feature>
<organism evidence="15">
    <name type="scientific">Betatropis formosana</name>
    <dbReference type="NCBI Taxonomy" id="130531"/>
    <lineage>
        <taxon>Eukaryota</taxon>
        <taxon>Metazoa</taxon>
        <taxon>Ecdysozoa</taxon>
        <taxon>Arthropoda</taxon>
        <taxon>Hexapoda</taxon>
        <taxon>Insecta</taxon>
        <taxon>Pterygota</taxon>
        <taxon>Neoptera</taxon>
        <taxon>Paraneoptera</taxon>
        <taxon>Hemiptera</taxon>
        <taxon>Auchenorrhyncha</taxon>
        <taxon>Fulgoroidea</taxon>
        <taxon>Achilidae</taxon>
        <taxon>Betatropis</taxon>
    </lineage>
</organism>
<comment type="subcellular location">
    <subcellularLocation>
        <location evidence="2 12">Mitochondrion inner membrane</location>
        <topology evidence="2 12">Multi-pass membrane protein</topology>
    </subcellularLocation>
</comment>
<name>A0A3S5XHQ4_9HEMI</name>
<accession>A0A3S5XHQ4</accession>
<keyword evidence="6 12" id="KW-0812">Transmembrane</keyword>
<dbReference type="PANTHER" id="PTHR11432">
    <property type="entry name" value="NADH DEHYDROGENASE SUBUNIT 1"/>
    <property type="match status" value="1"/>
</dbReference>
<evidence type="ECO:0000256" key="6">
    <source>
        <dbReference type="ARBA" id="ARBA00022692"/>
    </source>
</evidence>
<evidence type="ECO:0000256" key="3">
    <source>
        <dbReference type="ARBA" id="ARBA00010535"/>
    </source>
</evidence>
<sequence length="314" mass="37443">MFFFSILFLFIFVLLGVAFFTLFERSILGYIHFRKGPNKVGYLGILQPFSDALKLFSKEFYFLSFGNYLIYYFIPLLGLVISLLFWLLYPFIFNLMSFVFGLMFFLCCSGLGVYIIMIAGWSSNSIYSMLGCMRSIAQSISYEVCFFLVVICFIIYVESFNFVDYYFFQSIIWFLFFSFPLFMVFFSCILAECNRTPYDFAEGESELVSGFNLEYSSFSFSLFFLSEYSNMMFMSFLLSLIFLGGDFFSFFFFFSVLFLIFVFIWVRGTFPRYRYDKLMYLSWSCYLPVVLNYLMFFVFLKCFMFFIFFSSILF</sequence>
<keyword evidence="12" id="KW-0520">NAD</keyword>
<dbReference type="InterPro" id="IPR018086">
    <property type="entry name" value="NADH_UbQ_OxRdtase_su1_CS"/>
</dbReference>
<comment type="similarity">
    <text evidence="3 12">Belongs to the complex I subunit 1 family.</text>
</comment>
<keyword evidence="10 13" id="KW-0496">Mitochondrion</keyword>
<dbReference type="GO" id="GO:0003954">
    <property type="term" value="F:NADH dehydrogenase activity"/>
    <property type="evidence" value="ECO:0007669"/>
    <property type="project" value="TreeGrafter"/>
</dbReference>
<evidence type="ECO:0000256" key="11">
    <source>
        <dbReference type="ARBA" id="ARBA00023136"/>
    </source>
</evidence>
<evidence type="ECO:0000256" key="7">
    <source>
        <dbReference type="ARBA" id="ARBA00022792"/>
    </source>
</evidence>
<comment type="catalytic activity">
    <reaction evidence="13">
        <text>a ubiquinone + NADH + 5 H(+)(in) = a ubiquinol + NAD(+) + 4 H(+)(out)</text>
        <dbReference type="Rhea" id="RHEA:29091"/>
        <dbReference type="Rhea" id="RHEA-COMP:9565"/>
        <dbReference type="Rhea" id="RHEA-COMP:9566"/>
        <dbReference type="ChEBI" id="CHEBI:15378"/>
        <dbReference type="ChEBI" id="CHEBI:16389"/>
        <dbReference type="ChEBI" id="CHEBI:17976"/>
        <dbReference type="ChEBI" id="CHEBI:57540"/>
        <dbReference type="ChEBI" id="CHEBI:57945"/>
        <dbReference type="EC" id="7.1.1.2"/>
    </reaction>
</comment>
<dbReference type="PANTHER" id="PTHR11432:SF3">
    <property type="entry name" value="NADH-UBIQUINONE OXIDOREDUCTASE CHAIN 1"/>
    <property type="match status" value="1"/>
</dbReference>
<gene>
    <name evidence="15" type="primary">nad1</name>
</gene>
<evidence type="ECO:0000256" key="1">
    <source>
        <dbReference type="ARBA" id="ARBA00003257"/>
    </source>
</evidence>
<feature type="transmembrane region" description="Helical" evidence="14">
    <location>
        <begin position="247"/>
        <end position="266"/>
    </location>
</feature>
<feature type="transmembrane region" description="Helical" evidence="14">
    <location>
        <begin position="6"/>
        <end position="23"/>
    </location>
</feature>
<evidence type="ECO:0000256" key="8">
    <source>
        <dbReference type="ARBA" id="ARBA00022989"/>
    </source>
</evidence>
<evidence type="ECO:0000256" key="13">
    <source>
        <dbReference type="RuleBase" id="RU000473"/>
    </source>
</evidence>
<evidence type="ECO:0000256" key="10">
    <source>
        <dbReference type="ARBA" id="ARBA00023128"/>
    </source>
</evidence>